<keyword evidence="3" id="KW-0804">Transcription</keyword>
<dbReference type="SUPFAM" id="SSF53822">
    <property type="entry name" value="Periplasmic binding protein-like I"/>
    <property type="match status" value="1"/>
</dbReference>
<dbReference type="CDD" id="cd06267">
    <property type="entry name" value="PBP1_LacI_sugar_binding-like"/>
    <property type="match status" value="1"/>
</dbReference>
<evidence type="ECO:0000313" key="6">
    <source>
        <dbReference type="Proteomes" id="UP000059574"/>
    </source>
</evidence>
<reference evidence="5 6" key="2">
    <citation type="journal article" date="2016" name="J. Biotechnol.">
        <title>Complete genome sequence of Arthrobacter alpinus ERGS4:06, a yellow pigmented bacterium tolerant to cold and radiations isolated from Sikkim Himalaya.</title>
        <authorList>
            <person name="Kumar R."/>
            <person name="Singh D."/>
            <person name="Swarnkar M.K."/>
            <person name="Singh A.K."/>
            <person name="Kumar S."/>
        </authorList>
    </citation>
    <scope>NUCLEOTIDE SEQUENCE [LARGE SCALE GENOMIC DNA]</scope>
    <source>
        <strain evidence="5 6">ERGS4:06</strain>
    </source>
</reference>
<dbReference type="PROSITE" id="PS50932">
    <property type="entry name" value="HTH_LACI_2"/>
    <property type="match status" value="1"/>
</dbReference>
<dbReference type="Pfam" id="PF00356">
    <property type="entry name" value="LacI"/>
    <property type="match status" value="1"/>
</dbReference>
<protein>
    <submittedName>
        <fullName evidence="5">LacI family transcriptional regulator</fullName>
    </submittedName>
</protein>
<dbReference type="PROSITE" id="PS00356">
    <property type="entry name" value="HTH_LACI_1"/>
    <property type="match status" value="1"/>
</dbReference>
<evidence type="ECO:0000256" key="2">
    <source>
        <dbReference type="ARBA" id="ARBA00023125"/>
    </source>
</evidence>
<dbReference type="PANTHER" id="PTHR30146:SF153">
    <property type="entry name" value="LACTOSE OPERON REPRESSOR"/>
    <property type="match status" value="1"/>
</dbReference>
<reference evidence="6" key="1">
    <citation type="submission" date="2015-11" db="EMBL/GenBank/DDBJ databases">
        <authorList>
            <person name="Kumar R."/>
            <person name="Singh D."/>
            <person name="Swarnkar M.K."/>
            <person name="Singh A.K."/>
            <person name="Kumar S."/>
        </authorList>
    </citation>
    <scope>NUCLEOTIDE SEQUENCE [LARGE SCALE GENOMIC DNA]</scope>
    <source>
        <strain evidence="6">ERGS4:06</strain>
    </source>
</reference>
<dbReference type="Proteomes" id="UP000059574">
    <property type="component" value="Chromosome"/>
</dbReference>
<dbReference type="Gene3D" id="3.40.50.2300">
    <property type="match status" value="2"/>
</dbReference>
<dbReference type="InterPro" id="IPR046335">
    <property type="entry name" value="LacI/GalR-like_sensor"/>
</dbReference>
<keyword evidence="1" id="KW-0805">Transcription regulation</keyword>
<dbReference type="AlphaFoldDB" id="A0A0S2LWG6"/>
<evidence type="ECO:0000256" key="1">
    <source>
        <dbReference type="ARBA" id="ARBA00023015"/>
    </source>
</evidence>
<name>A0A0S2LWG6_9MICC</name>
<dbReference type="SMART" id="SM00354">
    <property type="entry name" value="HTH_LACI"/>
    <property type="match status" value="1"/>
</dbReference>
<dbReference type="OrthoDB" id="3510266at2"/>
<proteinExistence type="predicted"/>
<dbReference type="PANTHER" id="PTHR30146">
    <property type="entry name" value="LACI-RELATED TRANSCRIPTIONAL REPRESSOR"/>
    <property type="match status" value="1"/>
</dbReference>
<organism evidence="5 6">
    <name type="scientific">Arthrobacter alpinus</name>
    <dbReference type="NCBI Taxonomy" id="656366"/>
    <lineage>
        <taxon>Bacteria</taxon>
        <taxon>Bacillati</taxon>
        <taxon>Actinomycetota</taxon>
        <taxon>Actinomycetes</taxon>
        <taxon>Micrococcales</taxon>
        <taxon>Micrococcaceae</taxon>
        <taxon>Arthrobacter</taxon>
    </lineage>
</organism>
<accession>A0A0S2LWG6</accession>
<dbReference type="CDD" id="cd01392">
    <property type="entry name" value="HTH_LacI"/>
    <property type="match status" value="1"/>
</dbReference>
<dbReference type="InterPro" id="IPR028082">
    <property type="entry name" value="Peripla_BP_I"/>
</dbReference>
<dbReference type="GO" id="GO:0003700">
    <property type="term" value="F:DNA-binding transcription factor activity"/>
    <property type="evidence" value="ECO:0007669"/>
    <property type="project" value="TreeGrafter"/>
</dbReference>
<evidence type="ECO:0000256" key="3">
    <source>
        <dbReference type="ARBA" id="ARBA00023163"/>
    </source>
</evidence>
<dbReference type="GO" id="GO:0000976">
    <property type="term" value="F:transcription cis-regulatory region binding"/>
    <property type="evidence" value="ECO:0007669"/>
    <property type="project" value="TreeGrafter"/>
</dbReference>
<dbReference type="Pfam" id="PF13377">
    <property type="entry name" value="Peripla_BP_3"/>
    <property type="match status" value="1"/>
</dbReference>
<dbReference type="SUPFAM" id="SSF47413">
    <property type="entry name" value="lambda repressor-like DNA-binding domains"/>
    <property type="match status" value="1"/>
</dbReference>
<sequence>MNEQGAVMRVSIDDVAARAEVSTATVSRALRGLPKVKPATRERVLAVAREMGYVPSPSATRLATGRTKTVGVLVPFIDRWYFANALEGIDQELRKQGYNLLLFSLGGYMHGQQRRFTEQMVRKQIDAMVVMCLGLSVNELAELQRINIPIISVGGPVEGCRGVHVDDSAAAAVATQHLIDLGHRRIGHLRGGINDEKNFVVPTLRAGAFEATMRFAGLELRPEWDVAGDFTVGQGAAAAARLFDQSGERPTAVFCGSDEMALGLMFEARRRGIRIPEDLSVIGVDDHDFSAPAGLSTIAQKPLQHGVLAAQVLLAELDGLTVPSLEGSMPFTLIHRESTTPPARSV</sequence>
<dbReference type="InterPro" id="IPR000843">
    <property type="entry name" value="HTH_LacI"/>
</dbReference>
<feature type="domain" description="HTH lacI-type" evidence="4">
    <location>
        <begin position="10"/>
        <end position="64"/>
    </location>
</feature>
<gene>
    <name evidence="5" type="ORF">AS189_03600</name>
</gene>
<dbReference type="InterPro" id="IPR010982">
    <property type="entry name" value="Lambda_DNA-bd_dom_sf"/>
</dbReference>
<dbReference type="Gene3D" id="1.10.260.40">
    <property type="entry name" value="lambda repressor-like DNA-binding domains"/>
    <property type="match status" value="1"/>
</dbReference>
<keyword evidence="2" id="KW-0238">DNA-binding</keyword>
<dbReference type="EMBL" id="CP013200">
    <property type="protein sequence ID" value="ALO65742.1"/>
    <property type="molecule type" value="Genomic_DNA"/>
</dbReference>
<evidence type="ECO:0000313" key="5">
    <source>
        <dbReference type="EMBL" id="ALO65742.1"/>
    </source>
</evidence>
<evidence type="ECO:0000259" key="4">
    <source>
        <dbReference type="PROSITE" id="PS50932"/>
    </source>
</evidence>